<proteinExistence type="predicted"/>
<sequence>MRYLKMSKDLKIHLGGDVSASKDMQVECWSDADFAADKSDRKSVSGCVLVTG</sequence>
<reference evidence="1" key="1">
    <citation type="submission" date="2024-01" db="EMBL/GenBank/DDBJ databases">
        <authorList>
            <person name="Webb A."/>
        </authorList>
    </citation>
    <scope>NUCLEOTIDE SEQUENCE</scope>
    <source>
        <strain evidence="1">Pm1</strain>
    </source>
</reference>
<dbReference type="EMBL" id="CAKLBY020000051">
    <property type="protein sequence ID" value="CAK7919962.1"/>
    <property type="molecule type" value="Genomic_DNA"/>
</dbReference>
<organism evidence="1 2">
    <name type="scientific">Peronospora matthiolae</name>
    <dbReference type="NCBI Taxonomy" id="2874970"/>
    <lineage>
        <taxon>Eukaryota</taxon>
        <taxon>Sar</taxon>
        <taxon>Stramenopiles</taxon>
        <taxon>Oomycota</taxon>
        <taxon>Peronosporomycetes</taxon>
        <taxon>Peronosporales</taxon>
        <taxon>Peronosporaceae</taxon>
        <taxon>Peronospora</taxon>
    </lineage>
</organism>
<dbReference type="AlphaFoldDB" id="A0AAV1TII1"/>
<dbReference type="Proteomes" id="UP001162060">
    <property type="component" value="Unassembled WGS sequence"/>
</dbReference>
<protein>
    <submittedName>
        <fullName evidence="1">Uncharacterized protein</fullName>
    </submittedName>
</protein>
<accession>A0AAV1TII1</accession>
<evidence type="ECO:0000313" key="1">
    <source>
        <dbReference type="EMBL" id="CAK7919962.1"/>
    </source>
</evidence>
<evidence type="ECO:0000313" key="2">
    <source>
        <dbReference type="Proteomes" id="UP001162060"/>
    </source>
</evidence>
<comment type="caution">
    <text evidence="1">The sequence shown here is derived from an EMBL/GenBank/DDBJ whole genome shotgun (WGS) entry which is preliminary data.</text>
</comment>
<name>A0AAV1TII1_9STRA</name>
<gene>
    <name evidence="1" type="ORF">PM001_LOCUS6357</name>
</gene>